<dbReference type="Proteomes" id="UP000320672">
    <property type="component" value="Chromosome"/>
</dbReference>
<proteinExistence type="predicted"/>
<feature type="domain" description="Aerotolerance regulator N-terminal" evidence="2">
    <location>
        <begin position="1"/>
        <end position="76"/>
    </location>
</feature>
<organism evidence="3 4">
    <name type="scientific">Roseimaritima multifibrata</name>
    <dbReference type="NCBI Taxonomy" id="1930274"/>
    <lineage>
        <taxon>Bacteria</taxon>
        <taxon>Pseudomonadati</taxon>
        <taxon>Planctomycetota</taxon>
        <taxon>Planctomycetia</taxon>
        <taxon>Pirellulales</taxon>
        <taxon>Pirellulaceae</taxon>
        <taxon>Roseimaritima</taxon>
    </lineage>
</organism>
<dbReference type="PANTHER" id="PTHR37464">
    <property type="entry name" value="BLL2463 PROTEIN"/>
    <property type="match status" value="1"/>
</dbReference>
<dbReference type="KEGG" id="rml:FF011L_52490"/>
<dbReference type="OrthoDB" id="224458at2"/>
<keyword evidence="1" id="KW-0812">Transmembrane</keyword>
<keyword evidence="4" id="KW-1185">Reference proteome</keyword>
<dbReference type="PANTHER" id="PTHR37464:SF1">
    <property type="entry name" value="BLL2463 PROTEIN"/>
    <property type="match status" value="1"/>
</dbReference>
<dbReference type="Pfam" id="PF07584">
    <property type="entry name" value="BatA"/>
    <property type="match status" value="1"/>
</dbReference>
<sequence length="674" mass="72998">MSFLQPWMLLALPLVALPVIIHLINQRRFQTMPWAAMMFLLAANRMSRGYARLRQWLILLFRMLAIAGLLFVISRPLASGWLGATAGGGADATIVILDRSPSMQQIGTGSNSSKLDTARRQLSDALATLGTSRLVLIDSGDSSARELESIEAISDATDTGPAGNTADLAGMLKTAYDYVKANRVGRADVWIVSDLRESDWESGSGRWDALRDNFASLPQTTKFHLLAYSEPTAQNRSIRVTNVRRQQQGDTTNLLVSLSLSGDENNTAEGEFPLQFEIEGARSETTIALTGGSAEIKDHPIPIDSQLVRGWGRVSIPADTNPADNDAYFVFAEPAPRKTILVSDDPETSRPLLLAAQISPDPNVAATAETVNRDQLATIPWEEVALLVWQGDLPSAAEQKPIDAFVQAGGQVLFFPPKIIGSQQAYGLSWQPWISDDKGAEVSNWRGDEDLLANTISGASLPVGKLKIHKYAGLKGEYTPLASLDEQHPLLVRANRFTNDPAGNRDTTSLSGPPGIYFCTTTPNPGDSTLARDGVVLYVAIQRAILRGSEALGDTRSLDAGASEAVDWRAVSVNEDAISSQYGIQPGIYETSQKLLAINRSKAEDSATLVSDQKLESLFQGLDFSRVDDQAGSLRSLVNEIWRLFLIIMIVAMIVEAALCLPQKRTANEGAATP</sequence>
<gene>
    <name evidence="3" type="ORF">FF011L_52490</name>
</gene>
<keyword evidence="1" id="KW-1133">Transmembrane helix</keyword>
<dbReference type="NCBIfam" id="TIGR02226">
    <property type="entry name" value="two_anch"/>
    <property type="match status" value="1"/>
</dbReference>
<name>A0A517MNH3_9BACT</name>
<dbReference type="AlphaFoldDB" id="A0A517MNH3"/>
<feature type="transmembrane region" description="Helical" evidence="1">
    <location>
        <begin position="6"/>
        <end position="24"/>
    </location>
</feature>
<evidence type="ECO:0000259" key="2">
    <source>
        <dbReference type="Pfam" id="PF07584"/>
    </source>
</evidence>
<dbReference type="RefSeq" id="WP_145354584.1">
    <property type="nucleotide sequence ID" value="NZ_CP036262.1"/>
</dbReference>
<feature type="transmembrane region" description="Helical" evidence="1">
    <location>
        <begin position="641"/>
        <end position="661"/>
    </location>
</feature>
<keyword evidence="1" id="KW-0472">Membrane</keyword>
<feature type="transmembrane region" description="Helical" evidence="1">
    <location>
        <begin position="56"/>
        <end position="73"/>
    </location>
</feature>
<dbReference type="InterPro" id="IPR036465">
    <property type="entry name" value="vWFA_dom_sf"/>
</dbReference>
<reference evidence="3 4" key="1">
    <citation type="submission" date="2019-02" db="EMBL/GenBank/DDBJ databases">
        <title>Deep-cultivation of Planctomycetes and their phenomic and genomic characterization uncovers novel biology.</title>
        <authorList>
            <person name="Wiegand S."/>
            <person name="Jogler M."/>
            <person name="Boedeker C."/>
            <person name="Pinto D."/>
            <person name="Vollmers J."/>
            <person name="Rivas-Marin E."/>
            <person name="Kohn T."/>
            <person name="Peeters S.H."/>
            <person name="Heuer A."/>
            <person name="Rast P."/>
            <person name="Oberbeckmann S."/>
            <person name="Bunk B."/>
            <person name="Jeske O."/>
            <person name="Meyerdierks A."/>
            <person name="Storesund J.E."/>
            <person name="Kallscheuer N."/>
            <person name="Luecker S."/>
            <person name="Lage O.M."/>
            <person name="Pohl T."/>
            <person name="Merkel B.J."/>
            <person name="Hornburger P."/>
            <person name="Mueller R.-W."/>
            <person name="Bruemmer F."/>
            <person name="Labrenz M."/>
            <person name="Spormann A.M."/>
            <person name="Op den Camp H."/>
            <person name="Overmann J."/>
            <person name="Amann R."/>
            <person name="Jetten M.S.M."/>
            <person name="Mascher T."/>
            <person name="Medema M.H."/>
            <person name="Devos D.P."/>
            <person name="Kaster A.-K."/>
            <person name="Ovreas L."/>
            <person name="Rohde M."/>
            <person name="Galperin M.Y."/>
            <person name="Jogler C."/>
        </authorList>
    </citation>
    <scope>NUCLEOTIDE SEQUENCE [LARGE SCALE GENOMIC DNA]</scope>
    <source>
        <strain evidence="3 4">FF011L</strain>
    </source>
</reference>
<evidence type="ECO:0000313" key="3">
    <source>
        <dbReference type="EMBL" id="QDS96438.1"/>
    </source>
</evidence>
<dbReference type="InterPro" id="IPR011933">
    <property type="entry name" value="Double_TM_dom"/>
</dbReference>
<protein>
    <recommendedName>
        <fullName evidence="2">Aerotolerance regulator N-terminal domain-containing protein</fullName>
    </recommendedName>
</protein>
<dbReference type="Gene3D" id="3.40.50.410">
    <property type="entry name" value="von Willebrand factor, type A domain"/>
    <property type="match status" value="1"/>
</dbReference>
<dbReference type="InterPro" id="IPR024163">
    <property type="entry name" value="Aerotolerance_reg_N"/>
</dbReference>
<evidence type="ECO:0000256" key="1">
    <source>
        <dbReference type="SAM" id="Phobius"/>
    </source>
</evidence>
<evidence type="ECO:0000313" key="4">
    <source>
        <dbReference type="Proteomes" id="UP000320672"/>
    </source>
</evidence>
<accession>A0A517MNH3</accession>
<dbReference type="EMBL" id="CP036262">
    <property type="protein sequence ID" value="QDS96438.1"/>
    <property type="molecule type" value="Genomic_DNA"/>
</dbReference>